<keyword evidence="1" id="KW-0732">Signal</keyword>
<gene>
    <name evidence="2" type="ORF">ACFOOR_07575</name>
</gene>
<name>A0ABV6ZX34_9PROT</name>
<evidence type="ECO:0000313" key="2">
    <source>
        <dbReference type="EMBL" id="MFC2925962.1"/>
    </source>
</evidence>
<dbReference type="RefSeq" id="WP_380214189.1">
    <property type="nucleotide sequence ID" value="NZ_JBHRSV010000012.1"/>
</dbReference>
<protein>
    <submittedName>
        <fullName evidence="2">Uncharacterized protein</fullName>
    </submittedName>
</protein>
<dbReference type="EMBL" id="JBHRSV010000012">
    <property type="protein sequence ID" value="MFC2925962.1"/>
    <property type="molecule type" value="Genomic_DNA"/>
</dbReference>
<proteinExistence type="predicted"/>
<organism evidence="2 3">
    <name type="scientific">Hyphobacterium vulgare</name>
    <dbReference type="NCBI Taxonomy" id="1736751"/>
    <lineage>
        <taxon>Bacteria</taxon>
        <taxon>Pseudomonadati</taxon>
        <taxon>Pseudomonadota</taxon>
        <taxon>Alphaproteobacteria</taxon>
        <taxon>Maricaulales</taxon>
        <taxon>Maricaulaceae</taxon>
        <taxon>Hyphobacterium</taxon>
    </lineage>
</organism>
<evidence type="ECO:0000256" key="1">
    <source>
        <dbReference type="SAM" id="SignalP"/>
    </source>
</evidence>
<comment type="caution">
    <text evidence="2">The sequence shown here is derived from an EMBL/GenBank/DDBJ whole genome shotgun (WGS) entry which is preliminary data.</text>
</comment>
<keyword evidence="3" id="KW-1185">Reference proteome</keyword>
<evidence type="ECO:0000313" key="3">
    <source>
        <dbReference type="Proteomes" id="UP001595379"/>
    </source>
</evidence>
<dbReference type="PROSITE" id="PS51257">
    <property type="entry name" value="PROKAR_LIPOPROTEIN"/>
    <property type="match status" value="1"/>
</dbReference>
<accession>A0ABV6ZX34</accession>
<reference evidence="3" key="1">
    <citation type="journal article" date="2019" name="Int. J. Syst. Evol. Microbiol.">
        <title>The Global Catalogue of Microorganisms (GCM) 10K type strain sequencing project: providing services to taxonomists for standard genome sequencing and annotation.</title>
        <authorList>
            <consortium name="The Broad Institute Genomics Platform"/>
            <consortium name="The Broad Institute Genome Sequencing Center for Infectious Disease"/>
            <person name="Wu L."/>
            <person name="Ma J."/>
        </authorList>
    </citation>
    <scope>NUCLEOTIDE SEQUENCE [LARGE SCALE GENOMIC DNA]</scope>
    <source>
        <strain evidence="3">KCTC 52487</strain>
    </source>
</reference>
<sequence>MPNHRRSAGAAALRLSLVASSFLLSGCVAAAPAIFMAATALTVGSTAFFGYKMYQSASGSEIEIGFENDLVSQVVQEELFSAETIAFWPSPNRSLVVAAEDINSELGISVISPALTAERLRAAGIATSIETMTAGERAQTFYAAAEALNADFIVTLTMIGTETDSNVFSIRRSTYTANYDVVVYSHSSNAEVWTSRLIAELGIGRNIPSQSEIDEVAGRAVADRIIDFSEGDFIVSYIDGETPEIRLVERRSPSSILLP</sequence>
<feature type="signal peptide" evidence="1">
    <location>
        <begin position="1"/>
        <end position="30"/>
    </location>
</feature>
<dbReference type="Proteomes" id="UP001595379">
    <property type="component" value="Unassembled WGS sequence"/>
</dbReference>
<feature type="chain" id="PRO_5045061668" evidence="1">
    <location>
        <begin position="31"/>
        <end position="259"/>
    </location>
</feature>